<dbReference type="InterPro" id="IPR004843">
    <property type="entry name" value="Calcineurin-like_PHP"/>
</dbReference>
<dbReference type="Proteomes" id="UP000325579">
    <property type="component" value="Unassembled WGS sequence"/>
</dbReference>
<dbReference type="Gene3D" id="3.10.129.10">
    <property type="entry name" value="Hotdog Thioesterase"/>
    <property type="match status" value="1"/>
</dbReference>
<dbReference type="Gene3D" id="3.60.21.10">
    <property type="match status" value="1"/>
</dbReference>
<organism evidence="2 3">
    <name type="scientific">Aspergillus pseudonomiae</name>
    <dbReference type="NCBI Taxonomy" id="1506151"/>
    <lineage>
        <taxon>Eukaryota</taxon>
        <taxon>Fungi</taxon>
        <taxon>Dikarya</taxon>
        <taxon>Ascomycota</taxon>
        <taxon>Pezizomycotina</taxon>
        <taxon>Eurotiomycetes</taxon>
        <taxon>Eurotiomycetidae</taxon>
        <taxon>Eurotiales</taxon>
        <taxon>Aspergillaceae</taxon>
        <taxon>Aspergillus</taxon>
        <taxon>Aspergillus subgen. Circumdati</taxon>
    </lineage>
</organism>
<dbReference type="SUPFAM" id="SSF54637">
    <property type="entry name" value="Thioesterase/thiol ester dehydrase-isomerase"/>
    <property type="match status" value="1"/>
</dbReference>
<dbReference type="PANTHER" id="PTHR12905">
    <property type="entry name" value="METALLOPHOSPHOESTERASE"/>
    <property type="match status" value="1"/>
</dbReference>
<dbReference type="AlphaFoldDB" id="A0A5N7DJH4"/>
<dbReference type="SUPFAM" id="SSF56300">
    <property type="entry name" value="Metallo-dependent phosphatases"/>
    <property type="match status" value="1"/>
</dbReference>
<dbReference type="InterPro" id="IPR029052">
    <property type="entry name" value="Metallo-depent_PP-like"/>
</dbReference>
<feature type="domain" description="Calcineurin-like phosphoesterase" evidence="1">
    <location>
        <begin position="191"/>
        <end position="377"/>
    </location>
</feature>
<gene>
    <name evidence="2" type="ORF">BDV37DRAFT_280863</name>
</gene>
<dbReference type="CDD" id="cd00586">
    <property type="entry name" value="4HBT"/>
    <property type="match status" value="1"/>
</dbReference>
<dbReference type="GO" id="GO:0016787">
    <property type="term" value="F:hydrolase activity"/>
    <property type="evidence" value="ECO:0007669"/>
    <property type="project" value="InterPro"/>
</dbReference>
<dbReference type="RefSeq" id="XP_031943909.1">
    <property type="nucleotide sequence ID" value="XM_032086684.1"/>
</dbReference>
<protein>
    <submittedName>
        <fullName evidence="2">Thioesterase-like superfamily-domain-containing protein</fullName>
    </submittedName>
</protein>
<name>A0A5N7DJH4_9EURO</name>
<keyword evidence="3" id="KW-1185">Reference proteome</keyword>
<dbReference type="EMBL" id="ML736753">
    <property type="protein sequence ID" value="KAE8406590.1"/>
    <property type="molecule type" value="Genomic_DNA"/>
</dbReference>
<sequence length="758" mass="86979">MQIDLSTIKYVEHIKSSQASRIFRTSWCGKDCIMKVYHSIEPSDADPEDREVDIFQCESQAYARLKAHGLCAKGYVPDFYGLIKQINPKQWSPYLSEFLKDPLPPNAVLLEYIPGLKKIDLLAFSWERAADYHDGKIDRTWFVYYEFPSLSPTIGYESASDSTIAPHNARLVSLYICKLYEVETRERCDIPDGDILIHAGDLSLHGSALEIQETVDWLKSLPHQYKVVISGNSDRFFDFRSRLAEDRLATEPPVENESKSAVQHNRAVSIDWGDIHYLQQASVSLPFCDTSGVLRQIRVYGAPQIPVCGGPDNAFQYPVDQNPWADSIPASTDILVTHTPAKFHGDWYQGSPEGCPFLLEELWKVRPLLHVFGHVHTSYGFERVHWDNAQWWLENYYRDLSHSIQNHAMFALPDLFYPLLWMDAAIILLSGTLTLIRDLVSLRRREKRSTLMVNAACMSEDGSRLVNQPIVVFAGSSRLQIRSYSVTTAYPNRDLAPAPNTSTWFAELQAEVKRLRDGQSSAECVQRAEQLSQYLETNWLELLAGREGFLTEKQWRALDSHKVLWGAMDSMTSSNSRFTGHVNNIMYNRYVETARVQFIRQHGQNAAAEEKRQWDDLPTPRSLGLILQRITTEFKFVRYTHLFVDTEPQIDLTPSTQPMKFPDRISVLYKLLEPPTYESTSLKMEAWVLSHQHRRVAAKCVDDTVIYDYTSGKRSVLKPFMVDKLQHTFELQKMCKTKYTEEASKAITAVEELKTVFQ</sequence>
<dbReference type="GeneID" id="43671375"/>
<evidence type="ECO:0000313" key="2">
    <source>
        <dbReference type="EMBL" id="KAE8406590.1"/>
    </source>
</evidence>
<dbReference type="OrthoDB" id="630188at2759"/>
<dbReference type="PANTHER" id="PTHR12905:SF18">
    <property type="entry name" value="ESTER HYDROLASE, PUTATIVE (AFU_ORTHOLOGUE AFUA_4G03130)-RELATED"/>
    <property type="match status" value="1"/>
</dbReference>
<dbReference type="CDD" id="cd07379">
    <property type="entry name" value="MPP_239FB"/>
    <property type="match status" value="1"/>
</dbReference>
<dbReference type="Pfam" id="PF00149">
    <property type="entry name" value="Metallophos"/>
    <property type="match status" value="1"/>
</dbReference>
<dbReference type="Pfam" id="PF13279">
    <property type="entry name" value="4HBT_2"/>
    <property type="match status" value="1"/>
</dbReference>
<reference evidence="2 3" key="1">
    <citation type="submission" date="2019-04" db="EMBL/GenBank/DDBJ databases">
        <authorList>
            <consortium name="DOE Joint Genome Institute"/>
            <person name="Mondo S."/>
            <person name="Kjaerbolling I."/>
            <person name="Vesth T."/>
            <person name="Frisvad J.C."/>
            <person name="Nybo J.L."/>
            <person name="Theobald S."/>
            <person name="Kildgaard S."/>
            <person name="Isbrandt T."/>
            <person name="Kuo A."/>
            <person name="Sato A."/>
            <person name="Lyhne E.K."/>
            <person name="Kogle M.E."/>
            <person name="Wiebenga A."/>
            <person name="Kun R.S."/>
            <person name="Lubbers R.J."/>
            <person name="Makela M.R."/>
            <person name="Barry K."/>
            <person name="Chovatia M."/>
            <person name="Clum A."/>
            <person name="Daum C."/>
            <person name="Haridas S."/>
            <person name="He G."/>
            <person name="LaButti K."/>
            <person name="Lipzen A."/>
            <person name="Riley R."/>
            <person name="Salamov A."/>
            <person name="Simmons B.A."/>
            <person name="Magnuson J.K."/>
            <person name="Henrissat B."/>
            <person name="Mortensen U.H."/>
            <person name="Larsen T.O."/>
            <person name="Devries R.P."/>
            <person name="Grigoriev I.V."/>
            <person name="Machida M."/>
            <person name="Baker S.E."/>
            <person name="Andersen M.R."/>
            <person name="Cantor M.N."/>
            <person name="Hua S.X."/>
        </authorList>
    </citation>
    <scope>NUCLEOTIDE SEQUENCE [LARGE SCALE GENOMIC DNA]</scope>
    <source>
        <strain evidence="2 3">CBS 119388</strain>
    </source>
</reference>
<evidence type="ECO:0000313" key="3">
    <source>
        <dbReference type="Proteomes" id="UP000325579"/>
    </source>
</evidence>
<evidence type="ECO:0000259" key="1">
    <source>
        <dbReference type="Pfam" id="PF00149"/>
    </source>
</evidence>
<dbReference type="InterPro" id="IPR029069">
    <property type="entry name" value="HotDog_dom_sf"/>
</dbReference>
<dbReference type="InterPro" id="IPR051693">
    <property type="entry name" value="UPF0046_metallophosphoest"/>
</dbReference>
<proteinExistence type="predicted"/>
<accession>A0A5N7DJH4</accession>